<dbReference type="RefSeq" id="WP_235038780.1">
    <property type="nucleotide sequence ID" value="NZ_FWXV01000003.1"/>
</dbReference>
<dbReference type="AlphaFoldDB" id="A0A1W2ENF8"/>
<keyword evidence="2" id="KW-1185">Reference proteome</keyword>
<proteinExistence type="predicted"/>
<reference evidence="1 2" key="1">
    <citation type="submission" date="2017-04" db="EMBL/GenBank/DDBJ databases">
        <authorList>
            <person name="Afonso C.L."/>
            <person name="Miller P.J."/>
            <person name="Scott M.A."/>
            <person name="Spackman E."/>
            <person name="Goraichik I."/>
            <person name="Dimitrov K.M."/>
            <person name="Suarez D.L."/>
            <person name="Swayne D.E."/>
        </authorList>
    </citation>
    <scope>NUCLEOTIDE SEQUENCE [LARGE SCALE GENOMIC DNA]</scope>
    <source>
        <strain evidence="1 2">DSM 43828</strain>
    </source>
</reference>
<protein>
    <submittedName>
        <fullName evidence="1">Uncharacterized protein</fullName>
    </submittedName>
</protein>
<sequence>MLAALLNEIARQDGTSEPVVPLALFFTGNHDPASIGCNLDPHPGVPRFASVLGSIRAQPCVHDVLVGIDEVMGPDEWPFSGHVYVITTASGSEVAAWAADLRPETPSRGWWSPDRPPAIEVPPGHQVVTLWWD</sequence>
<accession>A0A1W2ENF8</accession>
<gene>
    <name evidence="1" type="ORF">SAMN05661093_04766</name>
</gene>
<evidence type="ECO:0000313" key="2">
    <source>
        <dbReference type="Proteomes" id="UP000192674"/>
    </source>
</evidence>
<organism evidence="1 2">
    <name type="scientific">Kibdelosporangium aridum</name>
    <dbReference type="NCBI Taxonomy" id="2030"/>
    <lineage>
        <taxon>Bacteria</taxon>
        <taxon>Bacillati</taxon>
        <taxon>Actinomycetota</taxon>
        <taxon>Actinomycetes</taxon>
        <taxon>Pseudonocardiales</taxon>
        <taxon>Pseudonocardiaceae</taxon>
        <taxon>Kibdelosporangium</taxon>
    </lineage>
</organism>
<dbReference type="Proteomes" id="UP000192674">
    <property type="component" value="Unassembled WGS sequence"/>
</dbReference>
<dbReference type="EMBL" id="FWXV01000003">
    <property type="protein sequence ID" value="SMD11257.1"/>
    <property type="molecule type" value="Genomic_DNA"/>
</dbReference>
<name>A0A1W2ENF8_KIBAR</name>
<evidence type="ECO:0000313" key="1">
    <source>
        <dbReference type="EMBL" id="SMD11257.1"/>
    </source>
</evidence>